<dbReference type="AlphaFoldDB" id="A0A6G7XJU5"/>
<name>A0A6G7XJU5_9MICO</name>
<gene>
    <name evidence="2" type="ORF">G7068_04800</name>
</gene>
<dbReference type="EMBL" id="CP049863">
    <property type="protein sequence ID" value="QIK64699.1"/>
    <property type="molecule type" value="Genomic_DNA"/>
</dbReference>
<dbReference type="KEGG" id="lvi:G7068_04800"/>
<sequence length="138" mass="15524">MPEDIRAYQNGLDPEARVICDLLLDVIERELADADRKVWHAHHVWFFDGNPVVGYSRLKASVQLLFWSGQAFDEPGLAVEGSFQAAQARYTDPAQVDVAALARWLSKARDLQWNYRDIRRNQGLVPLRGLPGAPAEPA</sequence>
<proteinExistence type="predicted"/>
<keyword evidence="3" id="KW-1185">Reference proteome</keyword>
<dbReference type="SUPFAM" id="SSF159888">
    <property type="entry name" value="YdhG-like"/>
    <property type="match status" value="1"/>
</dbReference>
<protein>
    <submittedName>
        <fullName evidence="2">DUF1801 domain-containing protein</fullName>
    </submittedName>
</protein>
<feature type="domain" description="YdhG-like" evidence="1">
    <location>
        <begin position="18"/>
        <end position="108"/>
    </location>
</feature>
<evidence type="ECO:0000313" key="2">
    <source>
        <dbReference type="EMBL" id="QIK64699.1"/>
    </source>
</evidence>
<reference evidence="2 3" key="1">
    <citation type="submission" date="2020-03" db="EMBL/GenBank/DDBJ databases">
        <title>Leucobacter sp. nov., isolated from beetles.</title>
        <authorList>
            <person name="Hyun D.-W."/>
            <person name="Bae J.-W."/>
        </authorList>
    </citation>
    <scope>NUCLEOTIDE SEQUENCE [LARGE SCALE GENOMIC DNA]</scope>
    <source>
        <strain evidence="2 3">HDW9C</strain>
    </source>
</reference>
<dbReference type="Proteomes" id="UP000502677">
    <property type="component" value="Chromosome"/>
</dbReference>
<accession>A0A6G7XJU5</accession>
<organism evidence="2 3">
    <name type="scientific">Leucobacter viscericola</name>
    <dbReference type="NCBI Taxonomy" id="2714935"/>
    <lineage>
        <taxon>Bacteria</taxon>
        <taxon>Bacillati</taxon>
        <taxon>Actinomycetota</taxon>
        <taxon>Actinomycetes</taxon>
        <taxon>Micrococcales</taxon>
        <taxon>Microbacteriaceae</taxon>
        <taxon>Leucobacter</taxon>
    </lineage>
</organism>
<dbReference type="InterPro" id="IPR014922">
    <property type="entry name" value="YdhG-like"/>
</dbReference>
<dbReference type="Pfam" id="PF08818">
    <property type="entry name" value="DUF1801"/>
    <property type="match status" value="1"/>
</dbReference>
<evidence type="ECO:0000259" key="1">
    <source>
        <dbReference type="Pfam" id="PF08818"/>
    </source>
</evidence>
<evidence type="ECO:0000313" key="3">
    <source>
        <dbReference type="Proteomes" id="UP000502677"/>
    </source>
</evidence>